<evidence type="ECO:0000313" key="2">
    <source>
        <dbReference type="EMBL" id="KAJ8937863.1"/>
    </source>
</evidence>
<feature type="compositionally biased region" description="Polar residues" evidence="1">
    <location>
        <begin position="1"/>
        <end position="11"/>
    </location>
</feature>
<dbReference type="EMBL" id="JANEYF010003262">
    <property type="protein sequence ID" value="KAJ8937863.1"/>
    <property type="molecule type" value="Genomic_DNA"/>
</dbReference>
<feature type="region of interest" description="Disordered" evidence="1">
    <location>
        <begin position="174"/>
        <end position="194"/>
    </location>
</feature>
<comment type="caution">
    <text evidence="2">The sequence shown here is derived from an EMBL/GenBank/DDBJ whole genome shotgun (WGS) entry which is preliminary data.</text>
</comment>
<sequence>MSTAKKGQSTSHYEHTSHVSARRRSLFPADIIESDEDSDLGHISPLIFDSDHEDLKCLVSTQASRSNNGYLSSKTDSIGDYDIIGVVENMQGPVCTPITKKNYSCLETMSPLYLSPYCTRLKSTENTIINETPFKMSPSYNLKTPHDAPNTNSKVPKLVRKSLLDTLENTSIKRKLSSLSSPEQNKSKHLKLDPKNSKVRTTLFPEVDISLPAKSFYPRTENIMENLPKRETFPKSLVLCNRSRKTKSRKKIGEINAGVGHKIRKPKQKRVKALFVKAALNVVNNSALTEYIKDLKQLNATNNEQVKLIENKENAKPKLVQQNQNVTPKLIDNNEENNICPNKTNAIEVSSNKKRLRSPVTEPDPNKKFFKFSRARGVVTMNKNIKLQVDHGKMTLLEKRRQKEKRGS</sequence>
<reference evidence="2" key="1">
    <citation type="journal article" date="2023" name="Insect Mol. Biol.">
        <title>Genome sequencing provides insights into the evolution of gene families encoding plant cell wall-degrading enzymes in longhorned beetles.</title>
        <authorList>
            <person name="Shin N.R."/>
            <person name="Okamura Y."/>
            <person name="Kirsch R."/>
            <person name="Pauchet Y."/>
        </authorList>
    </citation>
    <scope>NUCLEOTIDE SEQUENCE</scope>
    <source>
        <strain evidence="2">RBIC_L_NR</strain>
    </source>
</reference>
<gene>
    <name evidence="2" type="ORF">NQ314_011691</name>
</gene>
<protein>
    <submittedName>
        <fullName evidence="2">Uncharacterized protein</fullName>
    </submittedName>
</protein>
<name>A0AAV8XGE2_9CUCU</name>
<accession>A0AAV8XGE2</accession>
<feature type="region of interest" description="Disordered" evidence="1">
    <location>
        <begin position="1"/>
        <end position="21"/>
    </location>
</feature>
<organism evidence="2 3">
    <name type="scientific">Rhamnusium bicolor</name>
    <dbReference type="NCBI Taxonomy" id="1586634"/>
    <lineage>
        <taxon>Eukaryota</taxon>
        <taxon>Metazoa</taxon>
        <taxon>Ecdysozoa</taxon>
        <taxon>Arthropoda</taxon>
        <taxon>Hexapoda</taxon>
        <taxon>Insecta</taxon>
        <taxon>Pterygota</taxon>
        <taxon>Neoptera</taxon>
        <taxon>Endopterygota</taxon>
        <taxon>Coleoptera</taxon>
        <taxon>Polyphaga</taxon>
        <taxon>Cucujiformia</taxon>
        <taxon>Chrysomeloidea</taxon>
        <taxon>Cerambycidae</taxon>
        <taxon>Lepturinae</taxon>
        <taxon>Rhagiini</taxon>
        <taxon>Rhamnusium</taxon>
    </lineage>
</organism>
<dbReference type="Proteomes" id="UP001162156">
    <property type="component" value="Unassembled WGS sequence"/>
</dbReference>
<dbReference type="AlphaFoldDB" id="A0AAV8XGE2"/>
<proteinExistence type="predicted"/>
<evidence type="ECO:0000313" key="3">
    <source>
        <dbReference type="Proteomes" id="UP001162156"/>
    </source>
</evidence>
<keyword evidence="3" id="KW-1185">Reference proteome</keyword>
<evidence type="ECO:0000256" key="1">
    <source>
        <dbReference type="SAM" id="MobiDB-lite"/>
    </source>
</evidence>